<dbReference type="EMBL" id="CM029051">
    <property type="protein sequence ID" value="KAG2563281.1"/>
    <property type="molecule type" value="Genomic_DNA"/>
</dbReference>
<sequence>MSSTSTRTSRCAATSTTSCRRRADSPTILVPQTLRTGICAVLQTPFQRLLRGCRASASPQGRAAKAGISLPSYIAFTDQRFKGSTLSVQGIIGPASSGDEGDWAVVGGTGEFVYAQGTCKYKRIQTVAGGLINELRIRVVCLTLPKPKPVQKIGPWGGNGGKAYELQDGELPQRLESLTIYADDFIQSIAFSYIDQAGQKRTVGPWGGSNGKSEYPTIQFGPSESVMVIYGATGNYGGNTTVVTSLTIVTNVSTYGPYGKHSMGNTPFHVQPPSNHSIVGFYGRVGQVLDQIGAYVTEN</sequence>
<comment type="caution">
    <text evidence="7">The sequence shown here is derived from an EMBL/GenBank/DDBJ whole genome shotgun (WGS) entry which is preliminary data.</text>
</comment>
<dbReference type="Proteomes" id="UP000823388">
    <property type="component" value="Chromosome 8K"/>
</dbReference>
<evidence type="ECO:0000313" key="7">
    <source>
        <dbReference type="EMBL" id="KAG2563281.1"/>
    </source>
</evidence>
<evidence type="ECO:0000256" key="1">
    <source>
        <dbReference type="ARBA" id="ARBA00010746"/>
    </source>
</evidence>
<dbReference type="SUPFAM" id="SSF51101">
    <property type="entry name" value="Mannose-binding lectins"/>
    <property type="match status" value="1"/>
</dbReference>
<evidence type="ECO:0000256" key="3">
    <source>
        <dbReference type="ARBA" id="ARBA00022525"/>
    </source>
</evidence>
<dbReference type="Pfam" id="PF01419">
    <property type="entry name" value="Jacalin"/>
    <property type="match status" value="1"/>
</dbReference>
<dbReference type="Pfam" id="PF03018">
    <property type="entry name" value="Dirigent"/>
    <property type="match status" value="1"/>
</dbReference>
<evidence type="ECO:0000259" key="6">
    <source>
        <dbReference type="PROSITE" id="PS51752"/>
    </source>
</evidence>
<dbReference type="InterPro" id="IPR036404">
    <property type="entry name" value="Jacalin-like_lectin_dom_sf"/>
</dbReference>
<reference evidence="7" key="1">
    <citation type="submission" date="2020-05" db="EMBL/GenBank/DDBJ databases">
        <title>WGS assembly of Panicum virgatum.</title>
        <authorList>
            <person name="Lovell J.T."/>
            <person name="Jenkins J."/>
            <person name="Shu S."/>
            <person name="Juenger T.E."/>
            <person name="Schmutz J."/>
        </authorList>
    </citation>
    <scope>NUCLEOTIDE SEQUENCE</scope>
    <source>
        <strain evidence="7">AP13</strain>
    </source>
</reference>
<keyword evidence="4" id="KW-0430">Lectin</keyword>
<comment type="similarity">
    <text evidence="1 5">Belongs to the plant dirigent protein family.</text>
</comment>
<dbReference type="InterPro" id="IPR004265">
    <property type="entry name" value="Dirigent"/>
</dbReference>
<dbReference type="EMBL" id="CM029051">
    <property type="protein sequence ID" value="KAG2563282.1"/>
    <property type="molecule type" value="Genomic_DNA"/>
</dbReference>
<dbReference type="GO" id="GO:0009699">
    <property type="term" value="P:phenylpropanoid biosynthetic process"/>
    <property type="evidence" value="ECO:0007669"/>
    <property type="project" value="UniProtKB-ARBA"/>
</dbReference>
<dbReference type="InterPro" id="IPR033734">
    <property type="entry name" value="Jacalin-like_lectin_dom_plant"/>
</dbReference>
<evidence type="ECO:0000256" key="4">
    <source>
        <dbReference type="ARBA" id="ARBA00022734"/>
    </source>
</evidence>
<dbReference type="SMART" id="SM00915">
    <property type="entry name" value="Jacalin"/>
    <property type="match status" value="1"/>
</dbReference>
<dbReference type="InterPro" id="IPR044859">
    <property type="entry name" value="Allene_oxi_cyc_Dirigent"/>
</dbReference>
<dbReference type="GO" id="GO:0030246">
    <property type="term" value="F:carbohydrate binding"/>
    <property type="evidence" value="ECO:0007669"/>
    <property type="project" value="UniProtKB-KW"/>
</dbReference>
<gene>
    <name evidence="7" type="ORF">PVAP13_8KG314212</name>
</gene>
<feature type="domain" description="Jacalin-type lectin" evidence="6">
    <location>
        <begin position="150"/>
        <end position="298"/>
    </location>
</feature>
<keyword evidence="8" id="KW-1185">Reference proteome</keyword>
<dbReference type="Gene3D" id="2.100.10.30">
    <property type="entry name" value="Jacalin-like lectin domain"/>
    <property type="match status" value="1"/>
</dbReference>
<evidence type="ECO:0000256" key="5">
    <source>
        <dbReference type="RuleBase" id="RU363099"/>
    </source>
</evidence>
<dbReference type="PANTHER" id="PTHR46506">
    <property type="entry name" value="OS05G0143600 PROTEIN"/>
    <property type="match status" value="1"/>
</dbReference>
<keyword evidence="3 5" id="KW-0964">Secreted</keyword>
<dbReference type="CDD" id="cd09612">
    <property type="entry name" value="Jacalin"/>
    <property type="match status" value="1"/>
</dbReference>
<evidence type="ECO:0000256" key="2">
    <source>
        <dbReference type="ARBA" id="ARBA00011738"/>
    </source>
</evidence>
<proteinExistence type="inferred from homology"/>
<comment type="function">
    <text evidence="5">Dirigent proteins impart stereoselectivity on the phenoxy radical-coupling reaction, yielding optically active lignans from two molecules of coniferyl alcohol in the biosynthesis of lignans, flavonolignans, and alkaloids and thus plays a central role in plant secondary metabolism.</text>
</comment>
<dbReference type="PROSITE" id="PS51752">
    <property type="entry name" value="JACALIN_LECTIN"/>
    <property type="match status" value="1"/>
</dbReference>
<dbReference type="AlphaFoldDB" id="A0A8T0PLX2"/>
<comment type="subunit">
    <text evidence="2 5">Homodimer.</text>
</comment>
<evidence type="ECO:0000313" key="8">
    <source>
        <dbReference type="Proteomes" id="UP000823388"/>
    </source>
</evidence>
<organism evidence="7 8">
    <name type="scientific">Panicum virgatum</name>
    <name type="common">Blackwell switchgrass</name>
    <dbReference type="NCBI Taxonomy" id="38727"/>
    <lineage>
        <taxon>Eukaryota</taxon>
        <taxon>Viridiplantae</taxon>
        <taxon>Streptophyta</taxon>
        <taxon>Embryophyta</taxon>
        <taxon>Tracheophyta</taxon>
        <taxon>Spermatophyta</taxon>
        <taxon>Magnoliopsida</taxon>
        <taxon>Liliopsida</taxon>
        <taxon>Poales</taxon>
        <taxon>Poaceae</taxon>
        <taxon>PACMAD clade</taxon>
        <taxon>Panicoideae</taxon>
        <taxon>Panicodae</taxon>
        <taxon>Paniceae</taxon>
        <taxon>Panicinae</taxon>
        <taxon>Panicum</taxon>
        <taxon>Panicum sect. Hiantes</taxon>
    </lineage>
</organism>
<dbReference type="Gene3D" id="2.40.480.10">
    <property type="entry name" value="Allene oxide cyclase-like"/>
    <property type="match status" value="1"/>
</dbReference>
<accession>A0A8T0PLX2</accession>
<dbReference type="InterPro" id="IPR001229">
    <property type="entry name" value="Jacalin-like_lectin_dom"/>
</dbReference>
<name>A0A8T0PLX2_PANVG</name>
<comment type="subcellular location">
    <subcellularLocation>
        <location evidence="5">Secreted</location>
        <location evidence="5">Extracellular space</location>
        <location evidence="5">Apoplast</location>
    </subcellularLocation>
</comment>
<keyword evidence="5" id="KW-0052">Apoplast</keyword>
<protein>
    <recommendedName>
        <fullName evidence="5">Dirigent protein</fullName>
    </recommendedName>
</protein>
<dbReference type="GO" id="GO:0048046">
    <property type="term" value="C:apoplast"/>
    <property type="evidence" value="ECO:0007669"/>
    <property type="project" value="UniProtKB-SubCell"/>
</dbReference>